<dbReference type="AlphaFoldDB" id="A0AA88V6Z8"/>
<organism evidence="3 4">
    <name type="scientific">Escallonia herrerae</name>
    <dbReference type="NCBI Taxonomy" id="1293975"/>
    <lineage>
        <taxon>Eukaryota</taxon>
        <taxon>Viridiplantae</taxon>
        <taxon>Streptophyta</taxon>
        <taxon>Embryophyta</taxon>
        <taxon>Tracheophyta</taxon>
        <taxon>Spermatophyta</taxon>
        <taxon>Magnoliopsida</taxon>
        <taxon>eudicotyledons</taxon>
        <taxon>Gunneridae</taxon>
        <taxon>Pentapetalae</taxon>
        <taxon>asterids</taxon>
        <taxon>campanulids</taxon>
        <taxon>Escalloniales</taxon>
        <taxon>Escalloniaceae</taxon>
        <taxon>Escallonia</taxon>
    </lineage>
</organism>
<dbReference type="Gene3D" id="2.60.120.590">
    <property type="entry name" value="Alpha-ketoglutarate-dependent dioxygenase AlkB-like"/>
    <property type="match status" value="1"/>
</dbReference>
<proteinExistence type="inferred from homology"/>
<feature type="compositionally biased region" description="Basic and acidic residues" evidence="2">
    <location>
        <begin position="154"/>
        <end position="173"/>
    </location>
</feature>
<dbReference type="InterPro" id="IPR044842">
    <property type="entry name" value="ALKBH9B/ALKBH10B-like"/>
</dbReference>
<feature type="region of interest" description="Disordered" evidence="2">
    <location>
        <begin position="117"/>
        <end position="173"/>
    </location>
</feature>
<feature type="compositionally biased region" description="Polar residues" evidence="2">
    <location>
        <begin position="616"/>
        <end position="638"/>
    </location>
</feature>
<dbReference type="PANTHER" id="PTHR31447">
    <property type="entry name" value="HYDROXYPROLINE-RICH GLYCOPROTEIN FAMILY PROTEIN-RELATED"/>
    <property type="match status" value="1"/>
</dbReference>
<dbReference type="SUPFAM" id="SSF51197">
    <property type="entry name" value="Clavaminate synthase-like"/>
    <property type="match status" value="1"/>
</dbReference>
<comment type="caution">
    <text evidence="3">The sequence shown here is derived from an EMBL/GenBank/DDBJ whole genome shotgun (WGS) entry which is preliminary data.</text>
</comment>
<reference evidence="3" key="1">
    <citation type="submission" date="2022-12" db="EMBL/GenBank/DDBJ databases">
        <title>Draft genome assemblies for two species of Escallonia (Escalloniales).</title>
        <authorList>
            <person name="Chanderbali A."/>
            <person name="Dervinis C."/>
            <person name="Anghel I."/>
            <person name="Soltis D."/>
            <person name="Soltis P."/>
            <person name="Zapata F."/>
        </authorList>
    </citation>
    <scope>NUCLEOTIDE SEQUENCE</scope>
    <source>
        <strain evidence="3">UCBG64.0493</strain>
        <tissue evidence="3">Leaf</tissue>
    </source>
</reference>
<keyword evidence="4" id="KW-1185">Reference proteome</keyword>
<name>A0AA88V6Z8_9ASTE</name>
<feature type="compositionally biased region" description="Pro residues" evidence="2">
    <location>
        <begin position="593"/>
        <end position="604"/>
    </location>
</feature>
<evidence type="ECO:0000313" key="3">
    <source>
        <dbReference type="EMBL" id="KAK3003236.1"/>
    </source>
</evidence>
<feature type="region of interest" description="Disordered" evidence="2">
    <location>
        <begin position="587"/>
        <end position="702"/>
    </location>
</feature>
<sequence length="702" mass="75897">MYMAMPSGNVVLSDKMQFPGGGGPTAGGAEMRQWFPDERDGFISWLRGEFAAANAIIDSLCHHLRLIGELGEYDGVIGSIQQRRCNWNPVLHMQQYFSVAEVVYALQQVNYRRQSRFSGPTKEFRRSGFGRQGGQRGGEVGKEGSQEASVSGSEKGERVSEKEDEGKLDDKGMDLAEKKSADVGLKLQVDGCLKSSIHAQAVTSSNSEREAGGLDGVCTSDFTGPSHANLENISPSVQNSCDKMNLSVISKTFVGSEIYEGKAVNVVDGMKMYEDLLDESEVGALVTLVNDLRSAGKRGQFPGKFTRAFSFPAHINLADITFLFYYEAGQTFVVSKRPMKGHGREMIQLGVPIADGPPEDEAIAGGSKGMFYNDRDRRMEPIPGLLQDVIERLMSLQIVTVKPDSCVIDIFNEGDHSQPHMWPHWFGRPVCVLFLTECDITFGKMIGADHPGDYKGSFKLSLTPGSMLVMQGRSADFAKHAIPALRKQRVLITLTKWQPRKLLSSDAQRFPSAAVVPHWVPPLSRSPNHIRHPVGPKHYVPIPSSGVLPVPPVRPQLQPSNGIQPIFVPAPVAPAIPFPTPVALPPASAGWPAVPPRHPSPRLPLPGTGVFLPPGSGNSSTQPSSITIESFSPETSSLPEKDNGTTGKPSSNSSGSPKGKVDDKMVQPDCNGNMDGTGGRAVTDEEQQSVDSKVLNKPTGPV</sequence>
<protein>
    <submittedName>
        <fullName evidence="3">Uncharacterized protein</fullName>
    </submittedName>
</protein>
<dbReference type="InterPro" id="IPR037151">
    <property type="entry name" value="AlkB-like_sf"/>
</dbReference>
<evidence type="ECO:0000313" key="4">
    <source>
        <dbReference type="Proteomes" id="UP001188597"/>
    </source>
</evidence>
<dbReference type="GO" id="GO:0032451">
    <property type="term" value="F:demethylase activity"/>
    <property type="evidence" value="ECO:0007669"/>
    <property type="project" value="InterPro"/>
</dbReference>
<comment type="similarity">
    <text evidence="1">Belongs to the alkB family.</text>
</comment>
<gene>
    <name evidence="3" type="ORF">RJ639_018951</name>
</gene>
<feature type="compositionally biased region" description="Low complexity" evidence="2">
    <location>
        <begin position="644"/>
        <end position="658"/>
    </location>
</feature>
<evidence type="ECO:0000256" key="1">
    <source>
        <dbReference type="ARBA" id="ARBA00007879"/>
    </source>
</evidence>
<dbReference type="Proteomes" id="UP001188597">
    <property type="component" value="Unassembled WGS sequence"/>
</dbReference>
<accession>A0AA88V6Z8</accession>
<dbReference type="GO" id="GO:0003729">
    <property type="term" value="F:mRNA binding"/>
    <property type="evidence" value="ECO:0007669"/>
    <property type="project" value="InterPro"/>
</dbReference>
<dbReference type="GO" id="GO:0006402">
    <property type="term" value="P:mRNA catabolic process"/>
    <property type="evidence" value="ECO:0007669"/>
    <property type="project" value="InterPro"/>
</dbReference>
<evidence type="ECO:0000256" key="2">
    <source>
        <dbReference type="SAM" id="MobiDB-lite"/>
    </source>
</evidence>
<dbReference type="EMBL" id="JAVXUP010002449">
    <property type="protein sequence ID" value="KAK3003236.1"/>
    <property type="molecule type" value="Genomic_DNA"/>
</dbReference>
<dbReference type="PANTHER" id="PTHR31447:SF0">
    <property type="entry name" value="HYDROXYPROLINE-RICH GLYCOPROTEIN FAMILY PROTEIN"/>
    <property type="match status" value="1"/>
</dbReference>